<dbReference type="AlphaFoldDB" id="A0A5C8ZGM2"/>
<dbReference type="InterPro" id="IPR036390">
    <property type="entry name" value="WH_DNA-bd_sf"/>
</dbReference>
<dbReference type="InterPro" id="IPR014757">
    <property type="entry name" value="Tscrpt_reg_IclR_C"/>
</dbReference>
<protein>
    <submittedName>
        <fullName evidence="7">IclR family transcriptional regulator</fullName>
    </submittedName>
</protein>
<dbReference type="Proteomes" id="UP000321234">
    <property type="component" value="Unassembled WGS sequence"/>
</dbReference>
<keyword evidence="3" id="KW-0804">Transcription</keyword>
<dbReference type="OrthoDB" id="60629at2"/>
<feature type="domain" description="IclR-ED" evidence="6">
    <location>
        <begin position="150"/>
        <end position="329"/>
    </location>
</feature>
<dbReference type="SUPFAM" id="SSF46785">
    <property type="entry name" value="Winged helix' DNA-binding domain"/>
    <property type="match status" value="1"/>
</dbReference>
<dbReference type="PANTHER" id="PTHR30136:SF24">
    <property type="entry name" value="HTH-TYPE TRANSCRIPTIONAL REPRESSOR ALLR"/>
    <property type="match status" value="1"/>
</dbReference>
<dbReference type="InterPro" id="IPR036388">
    <property type="entry name" value="WH-like_DNA-bd_sf"/>
</dbReference>
<dbReference type="GO" id="GO:0003677">
    <property type="term" value="F:DNA binding"/>
    <property type="evidence" value="ECO:0007669"/>
    <property type="project" value="UniProtKB-KW"/>
</dbReference>
<keyword evidence="1" id="KW-0805">Transcription regulation</keyword>
<proteinExistence type="predicted"/>
<evidence type="ECO:0000259" key="5">
    <source>
        <dbReference type="PROSITE" id="PS51077"/>
    </source>
</evidence>
<dbReference type="InterPro" id="IPR029016">
    <property type="entry name" value="GAF-like_dom_sf"/>
</dbReference>
<feature type="compositionally biased region" description="Basic residues" evidence="4">
    <location>
        <begin position="58"/>
        <end position="70"/>
    </location>
</feature>
<feature type="domain" description="HTH iclR-type" evidence="5">
    <location>
        <begin position="88"/>
        <end position="149"/>
    </location>
</feature>
<feature type="compositionally biased region" description="Low complexity" evidence="4">
    <location>
        <begin position="71"/>
        <end position="86"/>
    </location>
</feature>
<evidence type="ECO:0000256" key="2">
    <source>
        <dbReference type="ARBA" id="ARBA00023125"/>
    </source>
</evidence>
<gene>
    <name evidence="7" type="ORF">FMM08_05900</name>
</gene>
<name>A0A5C8ZGM2_9ACTN</name>
<evidence type="ECO:0000313" key="7">
    <source>
        <dbReference type="EMBL" id="TXR57235.1"/>
    </source>
</evidence>
<dbReference type="Gene3D" id="3.30.450.40">
    <property type="match status" value="1"/>
</dbReference>
<dbReference type="EMBL" id="VKAC01000003">
    <property type="protein sequence ID" value="TXR57235.1"/>
    <property type="molecule type" value="Genomic_DNA"/>
</dbReference>
<dbReference type="InterPro" id="IPR005471">
    <property type="entry name" value="Tscrpt_reg_IclR_N"/>
</dbReference>
<dbReference type="PANTHER" id="PTHR30136">
    <property type="entry name" value="HELIX-TURN-HELIX TRANSCRIPTIONAL REGULATOR, ICLR FAMILY"/>
    <property type="match status" value="1"/>
</dbReference>
<dbReference type="SUPFAM" id="SSF55781">
    <property type="entry name" value="GAF domain-like"/>
    <property type="match status" value="1"/>
</dbReference>
<comment type="caution">
    <text evidence="7">The sequence shown here is derived from an EMBL/GenBank/DDBJ whole genome shotgun (WGS) entry which is preliminary data.</text>
</comment>
<keyword evidence="2" id="KW-0238">DNA-binding</keyword>
<evidence type="ECO:0000259" key="6">
    <source>
        <dbReference type="PROSITE" id="PS51078"/>
    </source>
</evidence>
<evidence type="ECO:0000256" key="4">
    <source>
        <dbReference type="SAM" id="MobiDB-lite"/>
    </source>
</evidence>
<evidence type="ECO:0000256" key="1">
    <source>
        <dbReference type="ARBA" id="ARBA00023015"/>
    </source>
</evidence>
<accession>A0A5C8ZGM2</accession>
<dbReference type="Gene3D" id="1.10.10.10">
    <property type="entry name" value="Winged helix-like DNA-binding domain superfamily/Winged helix DNA-binding domain"/>
    <property type="match status" value="1"/>
</dbReference>
<sequence length="338" mass="36277">MAADVPHPRRGADARPDGPRLEPGPRAHHHGPRARAGRAAQRAAARDARPAARPERRGGRRRPRRRHRPAARAPRAAAPQRRGARRAVTLTTRTLAVLSAFTARHPRLRLAEVAVASGLPLTTAHRIVNDLVAWGALERSSDGTLSVGLRLWELASLAPRGPELREVALPFLEDLYTATRENVQLAVREDLESVFVERLTGPDSVGVMTRVGARFPLPSTGVGRVLLAHAPAAVQEAALAVPLRRWTERTETDPERLRALLAEVRRTGVAFSDQQVTDGAASVAAPVRRGRGEVVAAVSVVYSTARTTAAPLVPAVRAAALGISRALAARADAHHSPR</sequence>
<dbReference type="GO" id="GO:0045892">
    <property type="term" value="P:negative regulation of DNA-templated transcription"/>
    <property type="evidence" value="ECO:0007669"/>
    <property type="project" value="TreeGrafter"/>
</dbReference>
<dbReference type="PROSITE" id="PS51078">
    <property type="entry name" value="ICLR_ED"/>
    <property type="match status" value="1"/>
</dbReference>
<evidence type="ECO:0000256" key="3">
    <source>
        <dbReference type="ARBA" id="ARBA00023163"/>
    </source>
</evidence>
<feature type="compositionally biased region" description="Basic and acidic residues" evidence="4">
    <location>
        <begin position="1"/>
        <end position="25"/>
    </location>
</feature>
<keyword evidence="8" id="KW-1185">Reference proteome</keyword>
<dbReference type="Pfam" id="PF09339">
    <property type="entry name" value="HTH_IclR"/>
    <property type="match status" value="1"/>
</dbReference>
<dbReference type="GO" id="GO:0003700">
    <property type="term" value="F:DNA-binding transcription factor activity"/>
    <property type="evidence" value="ECO:0007669"/>
    <property type="project" value="TreeGrafter"/>
</dbReference>
<reference evidence="7 8" key="1">
    <citation type="submission" date="2019-07" db="EMBL/GenBank/DDBJ databases">
        <title>Quadrisphaera sp. strain DD2A genome sequencing and assembly.</title>
        <authorList>
            <person name="Kim I."/>
        </authorList>
    </citation>
    <scope>NUCLEOTIDE SEQUENCE [LARGE SCALE GENOMIC DNA]</scope>
    <source>
        <strain evidence="7 8">DD2A</strain>
    </source>
</reference>
<feature type="region of interest" description="Disordered" evidence="4">
    <location>
        <begin position="1"/>
        <end position="86"/>
    </location>
</feature>
<dbReference type="SMART" id="SM00346">
    <property type="entry name" value="HTH_ICLR"/>
    <property type="match status" value="1"/>
</dbReference>
<organism evidence="7 8">
    <name type="scientific">Quadrisphaera setariae</name>
    <dbReference type="NCBI Taxonomy" id="2593304"/>
    <lineage>
        <taxon>Bacteria</taxon>
        <taxon>Bacillati</taxon>
        <taxon>Actinomycetota</taxon>
        <taxon>Actinomycetes</taxon>
        <taxon>Kineosporiales</taxon>
        <taxon>Kineosporiaceae</taxon>
        <taxon>Quadrisphaera</taxon>
    </lineage>
</organism>
<dbReference type="Pfam" id="PF01614">
    <property type="entry name" value="IclR_C"/>
    <property type="match status" value="1"/>
</dbReference>
<evidence type="ECO:0000313" key="8">
    <source>
        <dbReference type="Proteomes" id="UP000321234"/>
    </source>
</evidence>
<feature type="compositionally biased region" description="Basic residues" evidence="4">
    <location>
        <begin position="26"/>
        <end position="36"/>
    </location>
</feature>
<dbReference type="PROSITE" id="PS51077">
    <property type="entry name" value="HTH_ICLR"/>
    <property type="match status" value="1"/>
</dbReference>
<feature type="compositionally biased region" description="Basic and acidic residues" evidence="4">
    <location>
        <begin position="44"/>
        <end position="57"/>
    </location>
</feature>
<dbReference type="InterPro" id="IPR050707">
    <property type="entry name" value="HTH_MetabolicPath_Reg"/>
</dbReference>